<keyword evidence="3" id="KW-1185">Reference proteome</keyword>
<accession>A0A226HTF7</accession>
<gene>
    <name evidence="2" type="ORF">B0A75_16490</name>
</gene>
<dbReference type="PROSITE" id="PS51257">
    <property type="entry name" value="PROKAR_LIPOPROTEIN"/>
    <property type="match status" value="1"/>
</dbReference>
<dbReference type="Gene3D" id="3.40.630.10">
    <property type="entry name" value="Zn peptidases"/>
    <property type="match status" value="1"/>
</dbReference>
<evidence type="ECO:0000313" key="3">
    <source>
        <dbReference type="Proteomes" id="UP000198336"/>
    </source>
</evidence>
<dbReference type="SUPFAM" id="SSF53187">
    <property type="entry name" value="Zn-dependent exopeptidases"/>
    <property type="match status" value="1"/>
</dbReference>
<dbReference type="GO" id="GO:0006508">
    <property type="term" value="P:proteolysis"/>
    <property type="evidence" value="ECO:0007669"/>
    <property type="project" value="InterPro"/>
</dbReference>
<proteinExistence type="predicted"/>
<dbReference type="InterPro" id="IPR045175">
    <property type="entry name" value="M28_fam"/>
</dbReference>
<name>A0A226HTF7_9FLAO</name>
<comment type="caution">
    <text evidence="2">The sequence shown here is derived from an EMBL/GenBank/DDBJ whole genome shotgun (WGS) entry which is preliminary data.</text>
</comment>
<organism evidence="2 3">
    <name type="scientific">Flavobacterium oncorhynchi</name>
    <dbReference type="NCBI Taxonomy" id="728056"/>
    <lineage>
        <taxon>Bacteria</taxon>
        <taxon>Pseudomonadati</taxon>
        <taxon>Bacteroidota</taxon>
        <taxon>Flavobacteriia</taxon>
        <taxon>Flavobacteriales</taxon>
        <taxon>Flavobacteriaceae</taxon>
        <taxon>Flavobacterium</taxon>
    </lineage>
</organism>
<dbReference type="RefSeq" id="WP_089055367.1">
    <property type="nucleotide sequence ID" value="NZ_MUHA01000025.1"/>
</dbReference>
<feature type="domain" description="Peptidase M28" evidence="1">
    <location>
        <begin position="103"/>
        <end position="300"/>
    </location>
</feature>
<dbReference type="InterPro" id="IPR007484">
    <property type="entry name" value="Peptidase_M28"/>
</dbReference>
<dbReference type="AlphaFoldDB" id="A0A226HTF7"/>
<dbReference type="PANTHER" id="PTHR12147:SF26">
    <property type="entry name" value="PEPTIDASE M28 DOMAIN-CONTAINING PROTEIN"/>
    <property type="match status" value="1"/>
</dbReference>
<dbReference type="EMBL" id="MUHA01000025">
    <property type="protein sequence ID" value="OXA97557.1"/>
    <property type="molecule type" value="Genomic_DNA"/>
</dbReference>
<dbReference type="Pfam" id="PF04389">
    <property type="entry name" value="Peptidase_M28"/>
    <property type="match status" value="1"/>
</dbReference>
<dbReference type="PANTHER" id="PTHR12147">
    <property type="entry name" value="METALLOPEPTIDASE M28 FAMILY MEMBER"/>
    <property type="match status" value="1"/>
</dbReference>
<protein>
    <submittedName>
        <fullName evidence="2">Peptidase M28</fullName>
    </submittedName>
</protein>
<evidence type="ECO:0000259" key="1">
    <source>
        <dbReference type="Pfam" id="PF04389"/>
    </source>
</evidence>
<sequence>MKKLYFLLPFIFFACKTNPTAVSEKKSKSDSKPIEVTYKVNQNEVSNFLEYLSSDEMEGRETGTKGIEKAAVFLEDFLKKNNVKPYFKTYRDTLTNFKSPAFNIVGVLEGTDPALKNEYVVLSAHYDHIGIEKKQQADIINNGANDDASGVTAVAQMAKYFAETKSNKRSILIVFFAGEEKGLLGSKSLVQKLKKQNFNLYTQLNIEMIGVPMKRDYLAYVTGFDKSNMAEKINQYTGKKTIGFLPKEAEYELFYRSDNYSFYEVFKKPCQSISTFDFENFEFYHHVSDEFKVMDVPHITSFIQEFLPAVTKIAVTPTEEITMNK</sequence>
<dbReference type="GO" id="GO:0008235">
    <property type="term" value="F:metalloexopeptidase activity"/>
    <property type="evidence" value="ECO:0007669"/>
    <property type="project" value="InterPro"/>
</dbReference>
<reference evidence="2 3" key="1">
    <citation type="submission" date="2016-11" db="EMBL/GenBank/DDBJ databases">
        <title>Whole genomes of Flavobacteriaceae.</title>
        <authorList>
            <person name="Stine C."/>
            <person name="Li C."/>
            <person name="Tadesse D."/>
        </authorList>
    </citation>
    <scope>NUCLEOTIDE SEQUENCE [LARGE SCALE GENOMIC DNA]</scope>
    <source>
        <strain evidence="2 3">CCUG 59446</strain>
    </source>
</reference>
<evidence type="ECO:0000313" key="2">
    <source>
        <dbReference type="EMBL" id="OXA97557.1"/>
    </source>
</evidence>
<dbReference type="Proteomes" id="UP000198336">
    <property type="component" value="Unassembled WGS sequence"/>
</dbReference>